<dbReference type="EMBL" id="FNAH01000005">
    <property type="protein sequence ID" value="SDE28323.1"/>
    <property type="molecule type" value="Genomic_DNA"/>
</dbReference>
<evidence type="ECO:0000256" key="10">
    <source>
        <dbReference type="ARBA" id="ARBA00022723"/>
    </source>
</evidence>
<feature type="compositionally biased region" description="Basic and acidic residues" evidence="22">
    <location>
        <begin position="9"/>
        <end position="45"/>
    </location>
</feature>
<evidence type="ECO:0000256" key="21">
    <source>
        <dbReference type="PIRSR" id="PIRSR000006-2"/>
    </source>
</evidence>
<keyword evidence="15 19" id="KW-0560">Oxidoreductase</keyword>
<feature type="binding site" description="axial binding residue" evidence="20">
    <location>
        <position position="181"/>
    </location>
    <ligand>
        <name>heme c</name>
        <dbReference type="ChEBI" id="CHEBI:61717"/>
        <label>1</label>
    </ligand>
    <ligandPart>
        <name>Fe</name>
        <dbReference type="ChEBI" id="CHEBI:18248"/>
    </ligandPart>
</feature>
<keyword evidence="7 19" id="KW-0349">Heme</keyword>
<evidence type="ECO:0000256" key="8">
    <source>
        <dbReference type="ARBA" id="ARBA00022660"/>
    </source>
</evidence>
<protein>
    <recommendedName>
        <fullName evidence="19">Cbb3-type cytochrome c oxidase subunit</fullName>
    </recommendedName>
</protein>
<keyword evidence="17 19" id="KW-0406">Ion transport</keyword>
<keyword evidence="14 23" id="KW-1133">Transmembrane helix</keyword>
<evidence type="ECO:0000256" key="19">
    <source>
        <dbReference type="PIRNR" id="PIRNR000006"/>
    </source>
</evidence>
<dbReference type="SUPFAM" id="SSF46626">
    <property type="entry name" value="Cytochrome c"/>
    <property type="match status" value="2"/>
</dbReference>
<name>A0A1G7BMW2_9RHOB</name>
<keyword evidence="18 19" id="KW-0472">Membrane</keyword>
<sequence length="345" mass="37066">MMAGDDETDSKQNPENRIGLERSAADAEHKAEILAHPTGEAEGKNLHKPRRAGPRTGKQKAGGMIAEVSSTGHSWDGIEEYDNPLPRWWLWTFYATIIWSVLYTLFYPAWPLINGATQGLLGTDYRKEVAAEIQRFDAANGAVQTRLAAVGLEEIGADAELSSYAMNAGRAVFATWCAQCHGSGAAGARGYPNLLDNDWLWGGSLAEIHTTVTHGIRTTDDPDARYSEMPRFGADGLLEAAQIDDVTQHVLALSGQDHDAASAERGAGVFAENCTACHGADGGGDRMQGAPDLTDAIWLYGGSEAAIRQSVSQSRFGVMPGWSPRLSEDEIRAVSYYVHSLGGGE</sequence>
<feature type="binding site" description="axial binding residue" evidence="20">
    <location>
        <position position="278"/>
    </location>
    <ligand>
        <name>heme c</name>
        <dbReference type="ChEBI" id="CHEBI:61717"/>
        <label>2</label>
    </ligand>
    <ligandPart>
        <name>Fe</name>
        <dbReference type="ChEBI" id="CHEBI:18248"/>
    </ligandPart>
</feature>
<keyword evidence="8 19" id="KW-0679">Respiratory chain</keyword>
<proteinExistence type="inferred from homology"/>
<evidence type="ECO:0000256" key="22">
    <source>
        <dbReference type="SAM" id="MobiDB-lite"/>
    </source>
</evidence>
<dbReference type="STRING" id="591205.SAMN05421538_105146"/>
<evidence type="ECO:0000256" key="20">
    <source>
        <dbReference type="PIRSR" id="PIRSR000006-1"/>
    </source>
</evidence>
<evidence type="ECO:0000256" key="7">
    <source>
        <dbReference type="ARBA" id="ARBA00022617"/>
    </source>
</evidence>
<dbReference type="PROSITE" id="PS51007">
    <property type="entry name" value="CYTC"/>
    <property type="match status" value="2"/>
</dbReference>
<gene>
    <name evidence="25" type="ORF">SAMN05421538_105146</name>
</gene>
<dbReference type="GO" id="GO:0005886">
    <property type="term" value="C:plasma membrane"/>
    <property type="evidence" value="ECO:0007669"/>
    <property type="project" value="UniProtKB-SubCell"/>
</dbReference>
<keyword evidence="11" id="KW-0677">Repeat</keyword>
<dbReference type="InterPro" id="IPR032858">
    <property type="entry name" value="CcoP_N"/>
</dbReference>
<comment type="subunit">
    <text evidence="19">Component of the cbb3-type cytochrome c oxidase.</text>
</comment>
<keyword evidence="9 23" id="KW-0812">Transmembrane</keyword>
<comment type="pathway">
    <text evidence="2 19">Energy metabolism; oxidative phosphorylation.</text>
</comment>
<dbReference type="InterPro" id="IPR038414">
    <property type="entry name" value="CcoP_N_sf"/>
</dbReference>
<feature type="domain" description="Cytochrome c" evidence="24">
    <location>
        <begin position="164"/>
        <end position="254"/>
    </location>
</feature>
<dbReference type="Pfam" id="PF13442">
    <property type="entry name" value="Cytochrome_CBB3"/>
    <property type="match status" value="2"/>
</dbReference>
<dbReference type="GO" id="GO:0016491">
    <property type="term" value="F:oxidoreductase activity"/>
    <property type="evidence" value="ECO:0007669"/>
    <property type="project" value="UniProtKB-KW"/>
</dbReference>
<keyword evidence="6 19" id="KW-0997">Cell inner membrane</keyword>
<evidence type="ECO:0000256" key="18">
    <source>
        <dbReference type="ARBA" id="ARBA00023136"/>
    </source>
</evidence>
<evidence type="ECO:0000256" key="11">
    <source>
        <dbReference type="ARBA" id="ARBA00022737"/>
    </source>
</evidence>
<dbReference type="GO" id="GO:1902600">
    <property type="term" value="P:proton transmembrane transport"/>
    <property type="evidence" value="ECO:0007669"/>
    <property type="project" value="UniProtKB-KW"/>
</dbReference>
<feature type="domain" description="Cytochrome c" evidence="24">
    <location>
        <begin position="261"/>
        <end position="342"/>
    </location>
</feature>
<keyword evidence="4 19" id="KW-0813">Transport</keyword>
<dbReference type="Gene3D" id="1.10.760.10">
    <property type="entry name" value="Cytochrome c-like domain"/>
    <property type="match status" value="2"/>
</dbReference>
<dbReference type="Proteomes" id="UP000199344">
    <property type="component" value="Unassembled WGS sequence"/>
</dbReference>
<dbReference type="InterPro" id="IPR009056">
    <property type="entry name" value="Cyt_c-like_dom"/>
</dbReference>
<evidence type="ECO:0000256" key="4">
    <source>
        <dbReference type="ARBA" id="ARBA00022448"/>
    </source>
</evidence>
<evidence type="ECO:0000256" key="16">
    <source>
        <dbReference type="ARBA" id="ARBA00023004"/>
    </source>
</evidence>
<feature type="binding site" description="covalent" evidence="21">
    <location>
        <position position="180"/>
    </location>
    <ligand>
        <name>heme c</name>
        <dbReference type="ChEBI" id="CHEBI:61717"/>
        <label>1</label>
    </ligand>
</feature>
<evidence type="ECO:0000256" key="23">
    <source>
        <dbReference type="SAM" id="Phobius"/>
    </source>
</evidence>
<evidence type="ECO:0000256" key="13">
    <source>
        <dbReference type="ARBA" id="ARBA00022982"/>
    </source>
</evidence>
<dbReference type="AlphaFoldDB" id="A0A1G7BMW2"/>
<dbReference type="PIRSF" id="PIRSF000006">
    <property type="entry name" value="Cbb3-Cox_fixP"/>
    <property type="match status" value="1"/>
</dbReference>
<keyword evidence="16 19" id="KW-0408">Iron</keyword>
<evidence type="ECO:0000313" key="25">
    <source>
        <dbReference type="EMBL" id="SDE28323.1"/>
    </source>
</evidence>
<evidence type="ECO:0000256" key="6">
    <source>
        <dbReference type="ARBA" id="ARBA00022519"/>
    </source>
</evidence>
<feature type="binding site" description="covalent" evidence="21">
    <location>
        <position position="277"/>
    </location>
    <ligand>
        <name>heme c</name>
        <dbReference type="ChEBI" id="CHEBI:61717"/>
        <label>2</label>
    </ligand>
</feature>
<dbReference type="PANTHER" id="PTHR33751">
    <property type="entry name" value="CBB3-TYPE CYTOCHROME C OXIDASE SUBUNIT FIXP"/>
    <property type="match status" value="1"/>
</dbReference>
<organism evidence="25 26">
    <name type="scientific">Paracoccus isoporae</name>
    <dbReference type="NCBI Taxonomy" id="591205"/>
    <lineage>
        <taxon>Bacteria</taxon>
        <taxon>Pseudomonadati</taxon>
        <taxon>Pseudomonadota</taxon>
        <taxon>Alphaproteobacteria</taxon>
        <taxon>Rhodobacterales</taxon>
        <taxon>Paracoccaceae</taxon>
        <taxon>Paracoccus</taxon>
    </lineage>
</organism>
<keyword evidence="12 19" id="KW-0375">Hydrogen ion transport</keyword>
<comment type="cofactor">
    <cofactor evidence="19 21">
        <name>heme c</name>
        <dbReference type="ChEBI" id="CHEBI:61717"/>
    </cofactor>
    <text evidence="19 21">Binds 2 heme C groups per subunit.</text>
</comment>
<keyword evidence="10 19" id="KW-0479">Metal-binding</keyword>
<evidence type="ECO:0000256" key="15">
    <source>
        <dbReference type="ARBA" id="ARBA00023002"/>
    </source>
</evidence>
<accession>A0A1G7BMW2</accession>
<dbReference type="UniPathway" id="UPA00705"/>
<feature type="transmembrane region" description="Helical" evidence="23">
    <location>
        <begin position="88"/>
        <end position="110"/>
    </location>
</feature>
<keyword evidence="13 19" id="KW-0249">Electron transport</keyword>
<evidence type="ECO:0000256" key="2">
    <source>
        <dbReference type="ARBA" id="ARBA00004673"/>
    </source>
</evidence>
<dbReference type="InterPro" id="IPR004678">
    <property type="entry name" value="Cyt_c_oxidase_cbb3_su3"/>
</dbReference>
<keyword evidence="5 19" id="KW-1003">Cell membrane</keyword>
<evidence type="ECO:0000256" key="17">
    <source>
        <dbReference type="ARBA" id="ARBA00023065"/>
    </source>
</evidence>
<evidence type="ECO:0000256" key="9">
    <source>
        <dbReference type="ARBA" id="ARBA00022692"/>
    </source>
</evidence>
<feature type="binding site" description="axial binding residue" evidence="20">
    <location>
        <position position="319"/>
    </location>
    <ligand>
        <name>heme c</name>
        <dbReference type="ChEBI" id="CHEBI:61717"/>
        <label>1</label>
    </ligand>
    <ligandPart>
        <name>Fe</name>
        <dbReference type="ChEBI" id="CHEBI:18248"/>
    </ligandPart>
</feature>
<evidence type="ECO:0000256" key="14">
    <source>
        <dbReference type="ARBA" id="ARBA00022989"/>
    </source>
</evidence>
<feature type="binding site" description="covalent" evidence="21">
    <location>
        <position position="177"/>
    </location>
    <ligand>
        <name>heme c</name>
        <dbReference type="ChEBI" id="CHEBI:61717"/>
        <label>1</label>
    </ligand>
</feature>
<keyword evidence="26" id="KW-1185">Reference proteome</keyword>
<feature type="region of interest" description="Disordered" evidence="22">
    <location>
        <begin position="1"/>
        <end position="65"/>
    </location>
</feature>
<dbReference type="InterPro" id="IPR050597">
    <property type="entry name" value="Cytochrome_c_Oxidase_Subunit"/>
</dbReference>
<dbReference type="GO" id="GO:0006119">
    <property type="term" value="P:oxidative phosphorylation"/>
    <property type="evidence" value="ECO:0007669"/>
    <property type="project" value="UniProtKB-UniPathway"/>
</dbReference>
<dbReference type="GO" id="GO:0009055">
    <property type="term" value="F:electron transfer activity"/>
    <property type="evidence" value="ECO:0007669"/>
    <property type="project" value="InterPro"/>
</dbReference>
<dbReference type="InterPro" id="IPR008168">
    <property type="entry name" value="Cyt_C_IC"/>
</dbReference>
<dbReference type="OrthoDB" id="9811281at2"/>
<comment type="subcellular location">
    <subcellularLocation>
        <location evidence="1 19">Cell inner membrane</location>
    </subcellularLocation>
</comment>
<dbReference type="PANTHER" id="PTHR33751:SF1">
    <property type="entry name" value="CBB3-TYPE CYTOCHROME C OXIDASE SUBUNIT FIXP"/>
    <property type="match status" value="1"/>
</dbReference>
<comment type="function">
    <text evidence="19">C-type cytochrome. Part of the cbb3-type cytochrome c oxidase complex.</text>
</comment>
<feature type="binding site" description="axial binding residue" evidence="20">
    <location>
        <position position="229"/>
    </location>
    <ligand>
        <name>heme c</name>
        <dbReference type="ChEBI" id="CHEBI:61717"/>
        <label>2</label>
    </ligand>
    <ligandPart>
        <name>Fe</name>
        <dbReference type="ChEBI" id="CHEBI:18248"/>
    </ligandPart>
</feature>
<evidence type="ECO:0000256" key="12">
    <source>
        <dbReference type="ARBA" id="ARBA00022781"/>
    </source>
</evidence>
<evidence type="ECO:0000256" key="3">
    <source>
        <dbReference type="ARBA" id="ARBA00006113"/>
    </source>
</evidence>
<dbReference type="Pfam" id="PF14715">
    <property type="entry name" value="FixP_N"/>
    <property type="match status" value="1"/>
</dbReference>
<reference evidence="25 26" key="1">
    <citation type="submission" date="2016-10" db="EMBL/GenBank/DDBJ databases">
        <authorList>
            <person name="de Groot N.N."/>
        </authorList>
    </citation>
    <scope>NUCLEOTIDE SEQUENCE [LARGE SCALE GENOMIC DNA]</scope>
    <source>
        <strain evidence="25 26">DSM 22220</strain>
    </source>
</reference>
<dbReference type="InterPro" id="IPR036909">
    <property type="entry name" value="Cyt_c-like_dom_sf"/>
</dbReference>
<dbReference type="NCBIfam" id="TIGR00782">
    <property type="entry name" value="ccoP"/>
    <property type="match status" value="1"/>
</dbReference>
<dbReference type="Gene3D" id="6.10.280.130">
    <property type="match status" value="1"/>
</dbReference>
<evidence type="ECO:0000259" key="24">
    <source>
        <dbReference type="PROSITE" id="PS51007"/>
    </source>
</evidence>
<feature type="binding site" description="covalent" evidence="21">
    <location>
        <position position="274"/>
    </location>
    <ligand>
        <name>heme c</name>
        <dbReference type="ChEBI" id="CHEBI:61717"/>
        <label>2</label>
    </ligand>
</feature>
<dbReference type="PRINTS" id="PR00605">
    <property type="entry name" value="CYTCHROMECIC"/>
</dbReference>
<comment type="similarity">
    <text evidence="3 19">Belongs to the CcoP / FixP family.</text>
</comment>
<evidence type="ECO:0000313" key="26">
    <source>
        <dbReference type="Proteomes" id="UP000199344"/>
    </source>
</evidence>
<dbReference type="GO" id="GO:0020037">
    <property type="term" value="F:heme binding"/>
    <property type="evidence" value="ECO:0007669"/>
    <property type="project" value="InterPro"/>
</dbReference>
<dbReference type="GO" id="GO:0005506">
    <property type="term" value="F:iron ion binding"/>
    <property type="evidence" value="ECO:0007669"/>
    <property type="project" value="InterPro"/>
</dbReference>
<evidence type="ECO:0000256" key="5">
    <source>
        <dbReference type="ARBA" id="ARBA00022475"/>
    </source>
</evidence>
<evidence type="ECO:0000256" key="1">
    <source>
        <dbReference type="ARBA" id="ARBA00004533"/>
    </source>
</evidence>